<feature type="transmembrane region" description="Helical" evidence="9">
    <location>
        <begin position="31"/>
        <end position="52"/>
    </location>
</feature>
<evidence type="ECO:0000256" key="5">
    <source>
        <dbReference type="ARBA" id="ARBA00022989"/>
    </source>
</evidence>
<reference evidence="11" key="1">
    <citation type="submission" date="2016-11" db="EMBL/GenBank/DDBJ databases">
        <authorList>
            <person name="Varghese N."/>
            <person name="Submissions S."/>
        </authorList>
    </citation>
    <scope>NUCLEOTIDE SEQUENCE [LARGE SCALE GENOMIC DNA]</scope>
    <source>
        <strain evidence="11">DSM 29440</strain>
    </source>
</reference>
<keyword evidence="11" id="KW-1185">Reference proteome</keyword>
<evidence type="ECO:0000256" key="7">
    <source>
        <dbReference type="ARBA" id="ARBA00038032"/>
    </source>
</evidence>
<dbReference type="FunFam" id="1.10.3730.20:FF:000001">
    <property type="entry name" value="Quaternary ammonium compound resistance transporter SugE"/>
    <property type="match status" value="1"/>
</dbReference>
<dbReference type="GO" id="GO:0022857">
    <property type="term" value="F:transmembrane transporter activity"/>
    <property type="evidence" value="ECO:0007669"/>
    <property type="project" value="InterPro"/>
</dbReference>
<dbReference type="Gene3D" id="1.10.3730.20">
    <property type="match status" value="1"/>
</dbReference>
<evidence type="ECO:0000256" key="3">
    <source>
        <dbReference type="ARBA" id="ARBA00022475"/>
    </source>
</evidence>
<comment type="similarity">
    <text evidence="7 8">Belongs to the drug/metabolite transporter (DMT) superfamily. Small multidrug resistance (SMR) (TC 2.A.7.1) family.</text>
</comment>
<sequence length="111" mass="11761">MPKTYLFLVLAILAETIGTVALPATRGFTRLAPALVVVAAYAVSFYFLSLTVKVMPVGVVYAIWSGLGIVLIAVMGFLLYNQRLDLPAVIGLGLILSGVLVLHLFSATTGH</sequence>
<name>A0A1N6FCM6_9RHOB</name>
<dbReference type="PANTHER" id="PTHR30561:SF1">
    <property type="entry name" value="MULTIDRUG TRANSPORTER EMRE"/>
    <property type="match status" value="1"/>
</dbReference>
<evidence type="ECO:0000313" key="11">
    <source>
        <dbReference type="Proteomes" id="UP000184932"/>
    </source>
</evidence>
<evidence type="ECO:0000313" key="10">
    <source>
        <dbReference type="EMBL" id="SIN93020.1"/>
    </source>
</evidence>
<dbReference type="OrthoDB" id="9808638at2"/>
<gene>
    <name evidence="10" type="ORF">SAMN05444002_1566</name>
</gene>
<feature type="transmembrane region" description="Helical" evidence="9">
    <location>
        <begin position="59"/>
        <end position="80"/>
    </location>
</feature>
<dbReference type="AlphaFoldDB" id="A0A1N6FCM6"/>
<dbReference type="SUPFAM" id="SSF103481">
    <property type="entry name" value="Multidrug resistance efflux transporter EmrE"/>
    <property type="match status" value="1"/>
</dbReference>
<protein>
    <submittedName>
        <fullName evidence="10">Small multidrug resistance pump</fullName>
    </submittedName>
</protein>
<dbReference type="Proteomes" id="UP000184932">
    <property type="component" value="Unassembled WGS sequence"/>
</dbReference>
<dbReference type="InterPro" id="IPR045324">
    <property type="entry name" value="Small_multidrug_res"/>
</dbReference>
<dbReference type="EMBL" id="FSRL01000001">
    <property type="protein sequence ID" value="SIN93020.1"/>
    <property type="molecule type" value="Genomic_DNA"/>
</dbReference>
<dbReference type="GO" id="GO:1990961">
    <property type="term" value="P:xenobiotic detoxification by transmembrane export across the plasma membrane"/>
    <property type="evidence" value="ECO:0007669"/>
    <property type="project" value="UniProtKB-ARBA"/>
</dbReference>
<keyword evidence="4 8" id="KW-0812">Transmembrane</keyword>
<keyword evidence="5 9" id="KW-1133">Transmembrane helix</keyword>
<evidence type="ECO:0000256" key="4">
    <source>
        <dbReference type="ARBA" id="ARBA00022692"/>
    </source>
</evidence>
<dbReference type="InterPro" id="IPR037185">
    <property type="entry name" value="EmrE-like"/>
</dbReference>
<dbReference type="GO" id="GO:0005886">
    <property type="term" value="C:plasma membrane"/>
    <property type="evidence" value="ECO:0007669"/>
    <property type="project" value="UniProtKB-SubCell"/>
</dbReference>
<evidence type="ECO:0000256" key="2">
    <source>
        <dbReference type="ARBA" id="ARBA00022448"/>
    </source>
</evidence>
<dbReference type="STRING" id="1217970.SAMN05444002_1566"/>
<evidence type="ECO:0000256" key="1">
    <source>
        <dbReference type="ARBA" id="ARBA00004651"/>
    </source>
</evidence>
<dbReference type="PANTHER" id="PTHR30561">
    <property type="entry name" value="SMR FAMILY PROTON-DEPENDENT DRUG EFFLUX TRANSPORTER SUGE"/>
    <property type="match status" value="1"/>
</dbReference>
<keyword evidence="3" id="KW-1003">Cell membrane</keyword>
<keyword evidence="6 9" id="KW-0472">Membrane</keyword>
<dbReference type="RefSeq" id="WP_074255621.1">
    <property type="nucleotide sequence ID" value="NZ_FSRL01000001.1"/>
</dbReference>
<organism evidence="10 11">
    <name type="scientific">Vannielia litorea</name>
    <dbReference type="NCBI Taxonomy" id="1217970"/>
    <lineage>
        <taxon>Bacteria</taxon>
        <taxon>Pseudomonadati</taxon>
        <taxon>Pseudomonadota</taxon>
        <taxon>Alphaproteobacteria</taxon>
        <taxon>Rhodobacterales</taxon>
        <taxon>Paracoccaceae</taxon>
        <taxon>Vannielia</taxon>
    </lineage>
</organism>
<evidence type="ECO:0000256" key="9">
    <source>
        <dbReference type="SAM" id="Phobius"/>
    </source>
</evidence>
<evidence type="ECO:0000256" key="8">
    <source>
        <dbReference type="RuleBase" id="RU003942"/>
    </source>
</evidence>
<comment type="subcellular location">
    <subcellularLocation>
        <location evidence="1 8">Cell membrane</location>
        <topology evidence="1 8">Multi-pass membrane protein</topology>
    </subcellularLocation>
</comment>
<feature type="transmembrane region" description="Helical" evidence="9">
    <location>
        <begin position="86"/>
        <end position="105"/>
    </location>
</feature>
<proteinExistence type="inferred from homology"/>
<accession>A0A1N6FCM6</accession>
<evidence type="ECO:0000256" key="6">
    <source>
        <dbReference type="ARBA" id="ARBA00023136"/>
    </source>
</evidence>
<dbReference type="Pfam" id="PF00893">
    <property type="entry name" value="Multi_Drug_Res"/>
    <property type="match status" value="1"/>
</dbReference>
<dbReference type="InterPro" id="IPR000390">
    <property type="entry name" value="Small_drug/metabolite_transptr"/>
</dbReference>
<keyword evidence="2" id="KW-0813">Transport</keyword>